<keyword evidence="8" id="KW-1207">Sterol metabolism</keyword>
<dbReference type="AlphaFoldDB" id="A0A3A8NRS0"/>
<keyword evidence="5" id="KW-0274">FAD</keyword>
<evidence type="ECO:0000256" key="3">
    <source>
        <dbReference type="ARBA" id="ARBA00022548"/>
    </source>
</evidence>
<evidence type="ECO:0000256" key="5">
    <source>
        <dbReference type="ARBA" id="ARBA00022827"/>
    </source>
</evidence>
<comment type="similarity">
    <text evidence="2">Belongs to the GMC oxidoreductase family.</text>
</comment>
<keyword evidence="4" id="KW-0285">Flavoprotein</keyword>
<dbReference type="GO" id="GO:0050660">
    <property type="term" value="F:flavin adenine dinucleotide binding"/>
    <property type="evidence" value="ECO:0007669"/>
    <property type="project" value="InterPro"/>
</dbReference>
<proteinExistence type="inferred from homology"/>
<keyword evidence="19" id="KW-1185">Reference proteome</keyword>
<keyword evidence="3" id="KW-0153">Cholesterol metabolism</keyword>
<dbReference type="Gene3D" id="3.50.50.60">
    <property type="entry name" value="FAD/NAD(P)-binding domain"/>
    <property type="match status" value="3"/>
</dbReference>
<protein>
    <recommendedName>
        <fullName evidence="14">Cholesterol oxidase</fullName>
        <ecNumber evidence="13">1.1.3.6</ecNumber>
        <ecNumber evidence="11">5.3.3.1</ecNumber>
    </recommendedName>
    <alternativeName>
        <fullName evidence="15">Cholesterol isomerase</fullName>
    </alternativeName>
</protein>
<dbReference type="InterPro" id="IPR007867">
    <property type="entry name" value="GMC_OxRtase_C"/>
</dbReference>
<evidence type="ECO:0000256" key="12">
    <source>
        <dbReference type="ARBA" id="ARBA00049645"/>
    </source>
</evidence>
<evidence type="ECO:0000256" key="2">
    <source>
        <dbReference type="ARBA" id="ARBA00010790"/>
    </source>
</evidence>
<dbReference type="Proteomes" id="UP000273405">
    <property type="component" value="Unassembled WGS sequence"/>
</dbReference>
<evidence type="ECO:0000256" key="15">
    <source>
        <dbReference type="ARBA" id="ARBA00049778"/>
    </source>
</evidence>
<evidence type="ECO:0000256" key="11">
    <source>
        <dbReference type="ARBA" id="ARBA00038856"/>
    </source>
</evidence>
<dbReference type="EMBL" id="RAWG01000092">
    <property type="protein sequence ID" value="RKH42174.1"/>
    <property type="molecule type" value="Genomic_DNA"/>
</dbReference>
<feature type="domain" description="Glucose-methanol-choline oxidoreductase N-terminal" evidence="16">
    <location>
        <begin position="182"/>
        <end position="270"/>
    </location>
</feature>
<dbReference type="SUPFAM" id="SSF51905">
    <property type="entry name" value="FAD/NAD(P)-binding domain"/>
    <property type="match status" value="1"/>
</dbReference>
<evidence type="ECO:0000256" key="6">
    <source>
        <dbReference type="ARBA" id="ARBA00023002"/>
    </source>
</evidence>
<evidence type="ECO:0000256" key="4">
    <source>
        <dbReference type="ARBA" id="ARBA00022630"/>
    </source>
</evidence>
<evidence type="ECO:0000256" key="9">
    <source>
        <dbReference type="ARBA" id="ARBA00023221"/>
    </source>
</evidence>
<evidence type="ECO:0000256" key="14">
    <source>
        <dbReference type="ARBA" id="ARBA00049744"/>
    </source>
</evidence>
<organism evidence="18 19">
    <name type="scientific">Corallococcus sicarius</name>
    <dbReference type="NCBI Taxonomy" id="2316726"/>
    <lineage>
        <taxon>Bacteria</taxon>
        <taxon>Pseudomonadati</taxon>
        <taxon>Myxococcota</taxon>
        <taxon>Myxococcia</taxon>
        <taxon>Myxococcales</taxon>
        <taxon>Cystobacterineae</taxon>
        <taxon>Myxococcaceae</taxon>
        <taxon>Corallococcus</taxon>
    </lineage>
</organism>
<keyword evidence="9" id="KW-0753">Steroid metabolism</keyword>
<dbReference type="PANTHER" id="PTHR47470">
    <property type="entry name" value="CHOLESTEROL OXIDASE"/>
    <property type="match status" value="1"/>
</dbReference>
<keyword evidence="7" id="KW-0443">Lipid metabolism</keyword>
<evidence type="ECO:0000259" key="16">
    <source>
        <dbReference type="Pfam" id="PF00732"/>
    </source>
</evidence>
<dbReference type="EC" id="5.3.3.1" evidence="11"/>
<evidence type="ECO:0000256" key="10">
    <source>
        <dbReference type="ARBA" id="ARBA00023235"/>
    </source>
</evidence>
<dbReference type="RefSeq" id="WP_120626202.1">
    <property type="nucleotide sequence ID" value="NZ_RAWG01000092.1"/>
</dbReference>
<dbReference type="GO" id="GO:0008203">
    <property type="term" value="P:cholesterol metabolic process"/>
    <property type="evidence" value="ECO:0007669"/>
    <property type="project" value="UniProtKB-KW"/>
</dbReference>
<sequence>MDCDWLIIGSGFGGSVSALRLVEKGYRVVMLEKGRRLEGPDFPKSNWDLKRWLWMPQLGWRGLFKMTFLRHVTVLSGVGVGGGSLVYANTLPIPKDDFFDASSWGHLAQWKQELAPHYATARRMLGATVNPLNTFPDQVLKAVGEDLGRTDYQPTTVAIYFGEPGVTVKDPYFNGEGPERTGCIACGGCMLGCRHGAKNTLDKNYLYFAQKRGLTLHADTEVTWVRPLPDGDGYEVTAKEGTGFFRKTRRFTAKHVIFAGGVLGTMDLLLKLKDRPDGLPKLSPRVGDGVRTNSEALIGIVSGKSRKDQDLSKGIAIGSILHTDEHSHLEPVRYPAGSGFFRLLMAPHVPGATAWSRMARLVGLLARRPLRFLQAWFVPDFARRTMILLYMRTMEGHLSMRRGRALTTGFRTGLTTGLQKGSAPTANMPEAFDLAKRVADKLDGYPMTMVSETLMGIPTTAHILGGACMGDSPETGAIDARHRLYGYDGLYVVDGAAISANPGVNPSLTITALAERAMTFIPAARELPRGDTDATLDVPHSQPLAALP</sequence>
<dbReference type="OrthoDB" id="337582at2"/>
<comment type="cofactor">
    <cofactor evidence="1">
        <name>FAD</name>
        <dbReference type="ChEBI" id="CHEBI:57692"/>
    </cofactor>
</comment>
<dbReference type="EC" id="1.1.3.6" evidence="13"/>
<reference evidence="19" key="1">
    <citation type="submission" date="2018-09" db="EMBL/GenBank/DDBJ databases">
        <authorList>
            <person name="Livingstone P.G."/>
            <person name="Whitworth D.E."/>
        </authorList>
    </citation>
    <scope>NUCLEOTIDE SEQUENCE [LARGE SCALE GENOMIC DNA]</scope>
    <source>
        <strain evidence="19">CA040B</strain>
    </source>
</reference>
<dbReference type="PANTHER" id="PTHR47470:SF1">
    <property type="entry name" value="FAD-DEPENDENT OXIDOREDUCTASE 2 FAD BINDING DOMAIN-CONTAINING PROTEIN"/>
    <property type="match status" value="1"/>
</dbReference>
<dbReference type="InterPro" id="IPR000172">
    <property type="entry name" value="GMC_OxRdtase_N"/>
</dbReference>
<evidence type="ECO:0000313" key="18">
    <source>
        <dbReference type="EMBL" id="RKH42174.1"/>
    </source>
</evidence>
<keyword evidence="6" id="KW-0560">Oxidoreductase</keyword>
<dbReference type="GO" id="GO:0016995">
    <property type="term" value="F:cholesterol oxidase activity"/>
    <property type="evidence" value="ECO:0007669"/>
    <property type="project" value="UniProtKB-EC"/>
</dbReference>
<gene>
    <name evidence="18" type="ORF">D7X12_16395</name>
</gene>
<accession>A0A3A8NRS0</accession>
<evidence type="ECO:0000256" key="7">
    <source>
        <dbReference type="ARBA" id="ARBA00023098"/>
    </source>
</evidence>
<dbReference type="InterPro" id="IPR052542">
    <property type="entry name" value="Cholesterol_Oxidase"/>
</dbReference>
<dbReference type="Gene3D" id="3.30.410.10">
    <property type="entry name" value="Cholesterol Oxidase, domain 2"/>
    <property type="match status" value="1"/>
</dbReference>
<dbReference type="InterPro" id="IPR036188">
    <property type="entry name" value="FAD/NAD-bd_sf"/>
</dbReference>
<feature type="domain" description="Glucose-methanol-choline oxidoreductase C-terminal" evidence="17">
    <location>
        <begin position="436"/>
        <end position="514"/>
    </location>
</feature>
<dbReference type="GO" id="GO:0004769">
    <property type="term" value="F:steroid Delta-isomerase activity"/>
    <property type="evidence" value="ECO:0007669"/>
    <property type="project" value="UniProtKB-EC"/>
</dbReference>
<comment type="caution">
    <text evidence="18">The sequence shown here is derived from an EMBL/GenBank/DDBJ whole genome shotgun (WGS) entry which is preliminary data.</text>
</comment>
<name>A0A3A8NRS0_9BACT</name>
<dbReference type="Pfam" id="PF13450">
    <property type="entry name" value="NAD_binding_8"/>
    <property type="match status" value="1"/>
</dbReference>
<comment type="pathway">
    <text evidence="12">Steroid metabolism; cholesterol degradation.</text>
</comment>
<dbReference type="Pfam" id="PF00732">
    <property type="entry name" value="GMC_oxred_N"/>
    <property type="match status" value="1"/>
</dbReference>
<dbReference type="Pfam" id="PF05199">
    <property type="entry name" value="GMC_oxred_C"/>
    <property type="match status" value="1"/>
</dbReference>
<keyword evidence="10" id="KW-0413">Isomerase</keyword>
<evidence type="ECO:0000259" key="17">
    <source>
        <dbReference type="Pfam" id="PF05199"/>
    </source>
</evidence>
<evidence type="ECO:0000313" key="19">
    <source>
        <dbReference type="Proteomes" id="UP000273405"/>
    </source>
</evidence>
<evidence type="ECO:0000256" key="13">
    <source>
        <dbReference type="ARBA" id="ARBA00049723"/>
    </source>
</evidence>
<evidence type="ECO:0000256" key="8">
    <source>
        <dbReference type="ARBA" id="ARBA00023166"/>
    </source>
</evidence>
<evidence type="ECO:0000256" key="1">
    <source>
        <dbReference type="ARBA" id="ARBA00001974"/>
    </source>
</evidence>